<dbReference type="GO" id="GO:0043022">
    <property type="term" value="F:ribosome binding"/>
    <property type="evidence" value="ECO:0007669"/>
    <property type="project" value="InterPro"/>
</dbReference>
<dbReference type="GO" id="GO:0005886">
    <property type="term" value="C:plasma membrane"/>
    <property type="evidence" value="ECO:0007669"/>
    <property type="project" value="UniProtKB-SubCell"/>
</dbReference>
<feature type="transmembrane region" description="Helical" evidence="8">
    <location>
        <begin position="90"/>
        <end position="108"/>
    </location>
</feature>
<dbReference type="Proteomes" id="UP000588806">
    <property type="component" value="Unassembled WGS sequence"/>
</dbReference>
<accession>A0A7Y3XA28</accession>
<proteinExistence type="inferred from homology"/>
<evidence type="ECO:0000256" key="5">
    <source>
        <dbReference type="ARBA" id="ARBA00022692"/>
    </source>
</evidence>
<keyword evidence="6 8" id="KW-1133">Transmembrane helix</keyword>
<feature type="domain" description="DUF883" evidence="9">
    <location>
        <begin position="13"/>
        <end position="60"/>
    </location>
</feature>
<dbReference type="InterPro" id="IPR010279">
    <property type="entry name" value="YqjD/ElaB"/>
</dbReference>
<evidence type="ECO:0000256" key="3">
    <source>
        <dbReference type="ARBA" id="ARBA00022475"/>
    </source>
</evidence>
<dbReference type="Pfam" id="PF05957">
    <property type="entry name" value="DUF883"/>
    <property type="match status" value="1"/>
</dbReference>
<evidence type="ECO:0000256" key="1">
    <source>
        <dbReference type="ARBA" id="ARBA00004377"/>
    </source>
</evidence>
<keyword evidence="4" id="KW-0997">Cell inner membrane</keyword>
<reference evidence="11 12" key="1">
    <citation type="submission" date="2020-05" db="EMBL/GenBank/DDBJ databases">
        <authorList>
            <person name="Ruan W."/>
            <person name="Jeon C.O."/>
            <person name="Chun B.H."/>
        </authorList>
    </citation>
    <scope>NUCLEOTIDE SEQUENCE [LARGE SCALE GENOMIC DNA]</scope>
    <source>
        <strain evidence="11 12">TBZ9</strain>
    </source>
</reference>
<protein>
    <submittedName>
        <fullName evidence="11">DUF883 family protein</fullName>
    </submittedName>
</protein>
<dbReference type="Pfam" id="PF19029">
    <property type="entry name" value="DUF883_C"/>
    <property type="match status" value="1"/>
</dbReference>
<comment type="subcellular location">
    <subcellularLocation>
        <location evidence="1">Cell inner membrane</location>
        <topology evidence="1">Single-pass membrane protein</topology>
    </subcellularLocation>
</comment>
<dbReference type="AlphaFoldDB" id="A0A7Y3XA28"/>
<comment type="caution">
    <text evidence="11">The sequence shown here is derived from an EMBL/GenBank/DDBJ whole genome shotgun (WGS) entry which is preliminary data.</text>
</comment>
<evidence type="ECO:0000256" key="4">
    <source>
        <dbReference type="ARBA" id="ARBA00022519"/>
    </source>
</evidence>
<dbReference type="RefSeq" id="WP_171702756.1">
    <property type="nucleotide sequence ID" value="NZ_JABFHI010000004.1"/>
</dbReference>
<reference evidence="11 12" key="2">
    <citation type="submission" date="2020-06" db="EMBL/GenBank/DDBJ databases">
        <title>Halomonas songnenensis sp. nov., a moderately halophilic bacterium isolated from saline and alkaline soils.</title>
        <authorList>
            <person name="Jiang J."/>
            <person name="Pan Y."/>
        </authorList>
    </citation>
    <scope>NUCLEOTIDE SEQUENCE [LARGE SCALE GENOMIC DNA]</scope>
    <source>
        <strain evidence="11 12">TBZ9</strain>
    </source>
</reference>
<keyword evidence="12" id="KW-1185">Reference proteome</keyword>
<evidence type="ECO:0000313" key="12">
    <source>
        <dbReference type="Proteomes" id="UP000588806"/>
    </source>
</evidence>
<evidence type="ECO:0000259" key="10">
    <source>
        <dbReference type="Pfam" id="PF19029"/>
    </source>
</evidence>
<comment type="similarity">
    <text evidence="2">Belongs to the ElaB/YgaM/YqjD family.</text>
</comment>
<dbReference type="InterPro" id="IPR043605">
    <property type="entry name" value="DUF883_C"/>
</dbReference>
<dbReference type="InterPro" id="IPR043604">
    <property type="entry name" value="DUF883_N"/>
</dbReference>
<feature type="domain" description="DUF883" evidence="10">
    <location>
        <begin position="82"/>
        <end position="110"/>
    </location>
</feature>
<name>A0A7Y3XA28_9GAMM</name>
<keyword evidence="3" id="KW-1003">Cell membrane</keyword>
<keyword evidence="5 8" id="KW-0812">Transmembrane</keyword>
<evidence type="ECO:0000256" key="2">
    <source>
        <dbReference type="ARBA" id="ARBA00010423"/>
    </source>
</evidence>
<evidence type="ECO:0000256" key="8">
    <source>
        <dbReference type="SAM" id="Phobius"/>
    </source>
</evidence>
<sequence>MSQHSSKYADQSEQLKADLRHLTDTVEELVNATSEDASSEMRDLRSRAERSLKDTRARLEARGEQLYTGTRDVLTDQADSCDRYVRENPWASIGIGAAAGLLVGLMLGRK</sequence>
<dbReference type="EMBL" id="JABFHI010000004">
    <property type="protein sequence ID" value="NOG32307.1"/>
    <property type="molecule type" value="Genomic_DNA"/>
</dbReference>
<keyword evidence="7 8" id="KW-0472">Membrane</keyword>
<evidence type="ECO:0000259" key="9">
    <source>
        <dbReference type="Pfam" id="PF05957"/>
    </source>
</evidence>
<dbReference type="PANTHER" id="PTHR35893:SF3">
    <property type="entry name" value="INNER MEMBRANE PROTEIN"/>
    <property type="match status" value="1"/>
</dbReference>
<dbReference type="PANTHER" id="PTHR35893">
    <property type="entry name" value="INNER MEMBRANE PROTEIN-RELATED"/>
    <property type="match status" value="1"/>
</dbReference>
<gene>
    <name evidence="11" type="ORF">HLB35_12080</name>
</gene>
<evidence type="ECO:0000256" key="7">
    <source>
        <dbReference type="ARBA" id="ARBA00023136"/>
    </source>
</evidence>
<organism evidence="11 12">
    <name type="scientific">Vreelandella azerica</name>
    <dbReference type="NCBI Taxonomy" id="2732867"/>
    <lineage>
        <taxon>Bacteria</taxon>
        <taxon>Pseudomonadati</taxon>
        <taxon>Pseudomonadota</taxon>
        <taxon>Gammaproteobacteria</taxon>
        <taxon>Oceanospirillales</taxon>
        <taxon>Halomonadaceae</taxon>
        <taxon>Vreelandella</taxon>
    </lineage>
</organism>
<evidence type="ECO:0000256" key="6">
    <source>
        <dbReference type="ARBA" id="ARBA00022989"/>
    </source>
</evidence>
<evidence type="ECO:0000313" key="11">
    <source>
        <dbReference type="EMBL" id="NOG32307.1"/>
    </source>
</evidence>